<accession>G2XTU7</accession>
<evidence type="ECO:0000256" key="1">
    <source>
        <dbReference type="ARBA" id="ARBA00022801"/>
    </source>
</evidence>
<keyword evidence="2" id="KW-1015">Disulfide bond</keyword>
<dbReference type="SUPFAM" id="SSF53474">
    <property type="entry name" value="alpha/beta-Hydrolases"/>
    <property type="match status" value="1"/>
</dbReference>
<dbReference type="PANTHER" id="PTHR33630">
    <property type="entry name" value="CUTINASE RV1984C-RELATED-RELATED"/>
    <property type="match status" value="1"/>
</dbReference>
<dbReference type="InterPro" id="IPR000675">
    <property type="entry name" value="Cutinase/axe"/>
</dbReference>
<gene>
    <name evidence="3" type="ORF">BofuT4_P061270.1</name>
</gene>
<proteinExistence type="predicted"/>
<dbReference type="AlphaFoldDB" id="G2XTU7"/>
<dbReference type="SMART" id="SM01110">
    <property type="entry name" value="Cutinase"/>
    <property type="match status" value="1"/>
</dbReference>
<name>G2XTU7_BOTF4</name>
<dbReference type="OrthoDB" id="3225429at2759"/>
<dbReference type="InParanoid" id="G2XTU7"/>
<evidence type="ECO:0000313" key="4">
    <source>
        <dbReference type="Proteomes" id="UP000008177"/>
    </source>
</evidence>
<keyword evidence="1" id="KW-0378">Hydrolase</keyword>
<dbReference type="PANTHER" id="PTHR33630:SF9">
    <property type="entry name" value="CUTINASE 4"/>
    <property type="match status" value="1"/>
</dbReference>
<dbReference type="EMBL" id="FQ790267">
    <property type="protein sequence ID" value="CCD43917.1"/>
    <property type="molecule type" value="Genomic_DNA"/>
</dbReference>
<reference evidence="4" key="1">
    <citation type="journal article" date="2011" name="PLoS Genet.">
        <title>Genomic analysis of the necrotrophic fungal pathogens Sclerotinia sclerotiorum and Botrytis cinerea.</title>
        <authorList>
            <person name="Amselem J."/>
            <person name="Cuomo C.A."/>
            <person name="van Kan J.A."/>
            <person name="Viaud M."/>
            <person name="Benito E.P."/>
            <person name="Couloux A."/>
            <person name="Coutinho P.M."/>
            <person name="de Vries R.P."/>
            <person name="Dyer P.S."/>
            <person name="Fillinger S."/>
            <person name="Fournier E."/>
            <person name="Gout L."/>
            <person name="Hahn M."/>
            <person name="Kohn L."/>
            <person name="Lapalu N."/>
            <person name="Plummer K.M."/>
            <person name="Pradier J.M."/>
            <person name="Quevillon E."/>
            <person name="Sharon A."/>
            <person name="Simon A."/>
            <person name="ten Have A."/>
            <person name="Tudzynski B."/>
            <person name="Tudzynski P."/>
            <person name="Wincker P."/>
            <person name="Andrew M."/>
            <person name="Anthouard V."/>
            <person name="Beever R.E."/>
            <person name="Beffa R."/>
            <person name="Benoit I."/>
            <person name="Bouzid O."/>
            <person name="Brault B."/>
            <person name="Chen Z."/>
            <person name="Choquer M."/>
            <person name="Collemare J."/>
            <person name="Cotton P."/>
            <person name="Danchin E.G."/>
            <person name="Da Silva C."/>
            <person name="Gautier A."/>
            <person name="Giraud C."/>
            <person name="Giraud T."/>
            <person name="Gonzalez C."/>
            <person name="Grossetete S."/>
            <person name="Guldener U."/>
            <person name="Henrissat B."/>
            <person name="Howlett B.J."/>
            <person name="Kodira C."/>
            <person name="Kretschmer M."/>
            <person name="Lappartient A."/>
            <person name="Leroch M."/>
            <person name="Levis C."/>
            <person name="Mauceli E."/>
            <person name="Neuveglise C."/>
            <person name="Oeser B."/>
            <person name="Pearson M."/>
            <person name="Poulain J."/>
            <person name="Poussereau N."/>
            <person name="Quesneville H."/>
            <person name="Rascle C."/>
            <person name="Schumacher J."/>
            <person name="Segurens B."/>
            <person name="Sexton A."/>
            <person name="Silva E."/>
            <person name="Sirven C."/>
            <person name="Soanes D.M."/>
            <person name="Talbot N.J."/>
            <person name="Templeton M."/>
            <person name="Yandava C."/>
            <person name="Yarden O."/>
            <person name="Zeng Q."/>
            <person name="Rollins J.A."/>
            <person name="Lebrun M.H."/>
            <person name="Dickman M."/>
        </authorList>
    </citation>
    <scope>NUCLEOTIDE SEQUENCE [LARGE SCALE GENOMIC DNA]</scope>
    <source>
        <strain evidence="4">T4</strain>
    </source>
</reference>
<dbReference type="GO" id="GO:0052689">
    <property type="term" value="F:carboxylic ester hydrolase activity"/>
    <property type="evidence" value="ECO:0007669"/>
    <property type="project" value="UniProtKB-ARBA"/>
</dbReference>
<dbReference type="eggNOG" id="ENOG502RW8H">
    <property type="taxonomic scope" value="Eukaryota"/>
</dbReference>
<dbReference type="Proteomes" id="UP000008177">
    <property type="component" value="Unplaced contigs"/>
</dbReference>
<sequence length="231" mass="24441">MSLLQQVTTIETPAYMLLQENLTNLSLTTELIDARGTDEPQGVSIMFYPMLQSILAKVPDGVSLPVEYPAGVDQNTTSGQEFIIDTINQGLQKCPNQTYALFGYSQGATLILRTLEKLSSEAINSVSSVILVGNPYRVPDKLSNVNGTGQAGNDATVGLFVASATANNESIPQLSDKLDQSGKVLDYCLEGDGVCAPNPACSCILPAGHLSYGLTDSVQTTAAEHVIARVA</sequence>
<dbReference type="Gene3D" id="3.40.50.1820">
    <property type="entry name" value="alpha/beta hydrolase"/>
    <property type="match status" value="1"/>
</dbReference>
<dbReference type="STRING" id="999810.G2XTU7"/>
<protein>
    <submittedName>
        <fullName evidence="3">Uncharacterized protein</fullName>
    </submittedName>
</protein>
<dbReference type="Pfam" id="PF01083">
    <property type="entry name" value="Cutinase"/>
    <property type="match status" value="1"/>
</dbReference>
<dbReference type="ESTHER" id="botf4-g2xtu7">
    <property type="family name" value="Cutinase"/>
</dbReference>
<dbReference type="InterPro" id="IPR029058">
    <property type="entry name" value="AB_hydrolase_fold"/>
</dbReference>
<evidence type="ECO:0000313" key="3">
    <source>
        <dbReference type="EMBL" id="CCD43917.1"/>
    </source>
</evidence>
<organism evidence="3 4">
    <name type="scientific">Botryotinia fuckeliana (strain T4)</name>
    <name type="common">Noble rot fungus</name>
    <name type="synonym">Botrytis cinerea</name>
    <dbReference type="NCBI Taxonomy" id="999810"/>
    <lineage>
        <taxon>Eukaryota</taxon>
        <taxon>Fungi</taxon>
        <taxon>Dikarya</taxon>
        <taxon>Ascomycota</taxon>
        <taxon>Pezizomycotina</taxon>
        <taxon>Leotiomycetes</taxon>
        <taxon>Helotiales</taxon>
        <taxon>Sclerotiniaceae</taxon>
        <taxon>Botrytis</taxon>
    </lineage>
</organism>
<dbReference type="HOGENOM" id="CLU_040058_6_2_1"/>
<evidence type="ECO:0000256" key="2">
    <source>
        <dbReference type="ARBA" id="ARBA00023157"/>
    </source>
</evidence>